<keyword evidence="3" id="KW-1185">Reference proteome</keyword>
<dbReference type="KEGG" id="mcw:A8L33_07950"/>
<reference evidence="2" key="1">
    <citation type="submission" date="2015-04" db="EMBL/GenBank/DDBJ databases">
        <title>Complete genome sequence of Microbacterium chocolatum SIT 101, a bacterium enantioselectively hydrolyzing mesomeric diesters.</title>
        <authorList>
            <person name="Li X."/>
            <person name="Xu Y."/>
        </authorList>
    </citation>
    <scope>NUCLEOTIDE SEQUENCE [LARGE SCALE GENOMIC DNA]</scope>
    <source>
        <strain evidence="2">SIT 101</strain>
    </source>
</reference>
<sequence length="651" mass="70261">MPAMAEGRDADLLDEASRHVPLKERIRGVPDLEVLAQMPIGVRMRNVLAREGLETFGAIKGMSVNDLLALRGAGVGSVREMLVGLELERNQHPRGGAALSERPARWQTDLVADFETLARWQRILGTEDVSVLAVAEEVIEPAEVSAARARIIALSASALLPDVGAIGAAASAIEESLAGLGEREMAVLRERVMADDPVSLDELGLRFGVTRERIRQVESKLMGRLTGLAQQGDLHSLVTIASGTIGDLVRLRTLVQRHPTLGQTVPSIGQPVWRFLDRIDPAYEIKDGWCALGTVAGAVARTKRAFAEIGRDRGFVELAAVDDPDLELGLDWLEYCGLTVLRGCVLLGRAGMPDRAEVVLHAQQEPLSSEAILAELGVDRSVRSLRNQLSEDPRFARVDRDDWALASWGLTGYLGIRAMIGRSLSAAGGEMTVDALIDDLTSRFNVSPRSIVAYATAFPYITSKGIVRRRGRRDMRRPRRKGLAQTRGLYRHDDRVKLRILVNSEHLRGSGCTLPNAIGEEIDLSIAEAKTLRRTGADGTILVSWRGPQIILGSVRAEVEKLGLSAGDTAFFVFGSDGTFGVEPMDEFAGLQSQMLALTGGVSVDDDLWETLADRVDLAAGDRDAVLAALSARGDARIVELAGTHAADPAG</sequence>
<dbReference type="InterPro" id="IPR000943">
    <property type="entry name" value="RNA_pol_sigma70"/>
</dbReference>
<gene>
    <name evidence="2" type="ORF">XI38_07210</name>
</gene>
<accession>A0A0N0RRI4</accession>
<proteinExistence type="predicted"/>
<dbReference type="Pfam" id="PF04545">
    <property type="entry name" value="Sigma70_r4"/>
    <property type="match status" value="1"/>
</dbReference>
<evidence type="ECO:0000313" key="2">
    <source>
        <dbReference type="EMBL" id="KOS11053.1"/>
    </source>
</evidence>
<comment type="caution">
    <text evidence="2">The sequence shown here is derived from an EMBL/GenBank/DDBJ whole genome shotgun (WGS) entry which is preliminary data.</text>
</comment>
<dbReference type="PATRIC" id="fig|84292.3.peg.1471"/>
<organism evidence="2 3">
    <name type="scientific">Microbacterium aurantiacum</name>
    <dbReference type="NCBI Taxonomy" id="162393"/>
    <lineage>
        <taxon>Bacteria</taxon>
        <taxon>Bacillati</taxon>
        <taxon>Actinomycetota</taxon>
        <taxon>Actinomycetes</taxon>
        <taxon>Micrococcales</taxon>
        <taxon>Microbacteriaceae</taxon>
        <taxon>Microbacterium</taxon>
    </lineage>
</organism>
<dbReference type="GO" id="GO:0006352">
    <property type="term" value="P:DNA-templated transcription initiation"/>
    <property type="evidence" value="ECO:0007669"/>
    <property type="project" value="InterPro"/>
</dbReference>
<evidence type="ECO:0000259" key="1">
    <source>
        <dbReference type="PROSITE" id="PS00716"/>
    </source>
</evidence>
<dbReference type="InterPro" id="IPR007630">
    <property type="entry name" value="RNA_pol_sigma70_r4"/>
</dbReference>
<dbReference type="PRINTS" id="PR00046">
    <property type="entry name" value="SIGMA70FCT"/>
</dbReference>
<protein>
    <recommendedName>
        <fullName evidence="1">RNA polymerase sigma-70 domain-containing protein</fullName>
    </recommendedName>
</protein>
<feature type="domain" description="RNA polymerase sigma-70" evidence="1">
    <location>
        <begin position="199"/>
        <end position="225"/>
    </location>
</feature>
<name>A0A0N0RRI4_9MICO</name>
<dbReference type="SUPFAM" id="SSF88659">
    <property type="entry name" value="Sigma3 and sigma4 domains of RNA polymerase sigma factors"/>
    <property type="match status" value="1"/>
</dbReference>
<evidence type="ECO:0000313" key="3">
    <source>
        <dbReference type="Proteomes" id="UP000037737"/>
    </source>
</evidence>
<dbReference type="Proteomes" id="UP000037737">
    <property type="component" value="Unassembled WGS sequence"/>
</dbReference>
<dbReference type="InterPro" id="IPR036388">
    <property type="entry name" value="WH-like_DNA-bd_sf"/>
</dbReference>
<dbReference type="Gene3D" id="1.10.10.10">
    <property type="entry name" value="Winged helix-like DNA-binding domain superfamily/Winged helix DNA-binding domain"/>
    <property type="match status" value="1"/>
</dbReference>
<dbReference type="PROSITE" id="PS00716">
    <property type="entry name" value="SIGMA70_2"/>
    <property type="match status" value="1"/>
</dbReference>
<dbReference type="InterPro" id="IPR013324">
    <property type="entry name" value="RNA_pol_sigma_r3/r4-like"/>
</dbReference>
<dbReference type="KEGG" id="mcw:A8L33_15040"/>
<dbReference type="SUPFAM" id="SSF47789">
    <property type="entry name" value="C-terminal domain of RNA polymerase alpha subunit"/>
    <property type="match status" value="1"/>
</dbReference>
<dbReference type="EMBL" id="LAVO01000006">
    <property type="protein sequence ID" value="KOS11053.1"/>
    <property type="molecule type" value="Genomic_DNA"/>
</dbReference>
<dbReference type="AlphaFoldDB" id="A0A0N0RRI4"/>
<dbReference type="GO" id="GO:0003700">
    <property type="term" value="F:DNA-binding transcription factor activity"/>
    <property type="evidence" value="ECO:0007669"/>
    <property type="project" value="InterPro"/>
</dbReference>